<sequence length="64" mass="7077">MKWSCSSAKALVYGTVEDQTLLNTKVEKVKAQHKDLGEAVGEKFGKVSRISAKEETHEVRTEVA</sequence>
<dbReference type="GeneID" id="59292360"/>
<accession>A0A8H6L0I3</accession>
<keyword evidence="2" id="KW-1185">Reference proteome</keyword>
<comment type="caution">
    <text evidence="1">The sequence shown here is derived from an EMBL/GenBank/DDBJ whole genome shotgun (WGS) entry which is preliminary data.</text>
</comment>
<gene>
    <name evidence="1" type="ORF">HO173_010714</name>
</gene>
<dbReference type="AlphaFoldDB" id="A0A8H6L0I3"/>
<name>A0A8H6L0I3_9LECA</name>
<dbReference type="RefSeq" id="XP_037160447.1">
    <property type="nucleotide sequence ID" value="XM_037312599.1"/>
</dbReference>
<dbReference type="Proteomes" id="UP000578531">
    <property type="component" value="Unassembled WGS sequence"/>
</dbReference>
<organism evidence="1 2">
    <name type="scientific">Letharia columbiana</name>
    <dbReference type="NCBI Taxonomy" id="112416"/>
    <lineage>
        <taxon>Eukaryota</taxon>
        <taxon>Fungi</taxon>
        <taxon>Dikarya</taxon>
        <taxon>Ascomycota</taxon>
        <taxon>Pezizomycotina</taxon>
        <taxon>Lecanoromycetes</taxon>
        <taxon>OSLEUM clade</taxon>
        <taxon>Lecanoromycetidae</taxon>
        <taxon>Lecanorales</taxon>
        <taxon>Lecanorineae</taxon>
        <taxon>Parmeliaceae</taxon>
        <taxon>Letharia</taxon>
    </lineage>
</organism>
<dbReference type="EMBL" id="JACCJC010000061">
    <property type="protein sequence ID" value="KAF6231014.1"/>
    <property type="molecule type" value="Genomic_DNA"/>
</dbReference>
<reference evidence="1 2" key="1">
    <citation type="journal article" date="2020" name="Genomics">
        <title>Complete, high-quality genomes from long-read metagenomic sequencing of two wolf lichen thalli reveals enigmatic genome architecture.</title>
        <authorList>
            <person name="McKenzie S.K."/>
            <person name="Walston R.F."/>
            <person name="Allen J.L."/>
        </authorList>
    </citation>
    <scope>NUCLEOTIDE SEQUENCE [LARGE SCALE GENOMIC DNA]</scope>
    <source>
        <strain evidence="1">WasteWater2</strain>
    </source>
</reference>
<proteinExistence type="predicted"/>
<evidence type="ECO:0000313" key="2">
    <source>
        <dbReference type="Proteomes" id="UP000578531"/>
    </source>
</evidence>
<evidence type="ECO:0000313" key="1">
    <source>
        <dbReference type="EMBL" id="KAF6231014.1"/>
    </source>
</evidence>
<protein>
    <submittedName>
        <fullName evidence="1">Uncharacterized protein</fullName>
    </submittedName>
</protein>